<name>A0A1A8BSC3_NOTKA</name>
<gene>
    <name evidence="1" type="primary">Nfu_g_1_006235</name>
</gene>
<proteinExistence type="predicted"/>
<accession>A0A1A8BSC3</accession>
<protein>
    <submittedName>
        <fullName evidence="1">Uncharacterized protein</fullName>
    </submittedName>
</protein>
<reference evidence="1" key="2">
    <citation type="submission" date="2016-06" db="EMBL/GenBank/DDBJ databases">
        <title>The genome of a short-lived fish provides insights into sex chromosome evolution and the genetic control of aging.</title>
        <authorList>
            <person name="Reichwald K."/>
            <person name="Felder M."/>
            <person name="Petzold A."/>
            <person name="Koch P."/>
            <person name="Groth M."/>
            <person name="Platzer M."/>
        </authorList>
    </citation>
    <scope>NUCLEOTIDE SEQUENCE</scope>
    <source>
        <tissue evidence="1">Brain</tissue>
    </source>
</reference>
<sequence length="69" mass="7774">MLVFVRSLLCRPTVSSYLLFFVLNSFLPASLPPGSAHLHLSPVFATNPLPDRRGERSVIVFAFKARRFI</sequence>
<organism evidence="1">
    <name type="scientific">Nothobranchius kadleci</name>
    <name type="common">African annual killifish</name>
    <dbReference type="NCBI Taxonomy" id="1051664"/>
    <lineage>
        <taxon>Eukaryota</taxon>
        <taxon>Metazoa</taxon>
        <taxon>Chordata</taxon>
        <taxon>Craniata</taxon>
        <taxon>Vertebrata</taxon>
        <taxon>Euteleostomi</taxon>
        <taxon>Actinopterygii</taxon>
        <taxon>Neopterygii</taxon>
        <taxon>Teleostei</taxon>
        <taxon>Neoteleostei</taxon>
        <taxon>Acanthomorphata</taxon>
        <taxon>Ovalentaria</taxon>
        <taxon>Atherinomorphae</taxon>
        <taxon>Cyprinodontiformes</taxon>
        <taxon>Nothobranchiidae</taxon>
        <taxon>Nothobranchius</taxon>
    </lineage>
</organism>
<evidence type="ECO:0000313" key="1">
    <source>
        <dbReference type="EMBL" id="SBP69723.1"/>
    </source>
</evidence>
<dbReference type="AlphaFoldDB" id="A0A1A8BSC3"/>
<feature type="non-terminal residue" evidence="1">
    <location>
        <position position="69"/>
    </location>
</feature>
<dbReference type="EMBL" id="HADZ01005782">
    <property type="protein sequence ID" value="SBP69723.1"/>
    <property type="molecule type" value="Transcribed_RNA"/>
</dbReference>
<reference evidence="1" key="1">
    <citation type="submission" date="2016-05" db="EMBL/GenBank/DDBJ databases">
        <authorList>
            <person name="Lavstsen T."/>
            <person name="Jespersen J.S."/>
        </authorList>
    </citation>
    <scope>NUCLEOTIDE SEQUENCE</scope>
    <source>
        <tissue evidence="1">Brain</tissue>
    </source>
</reference>